<dbReference type="Pfam" id="PF08386">
    <property type="entry name" value="Abhydrolase_4"/>
    <property type="match status" value="1"/>
</dbReference>
<dbReference type="InterPro" id="IPR029058">
    <property type="entry name" value="AB_hydrolase_fold"/>
</dbReference>
<reference evidence="6 7" key="1">
    <citation type="journal article" date="2018" name="J. Microbiol.">
        <title>Leifsonia flava sp. nov., a novel actinobacterium isolated from the rhizosphere of Aquilegia viridiflora.</title>
        <authorList>
            <person name="Cai Y."/>
            <person name="Tao W.Z."/>
            <person name="Ma Y.J."/>
            <person name="Cheng J."/>
            <person name="Zhang M.Y."/>
            <person name="Zhang Y.X."/>
        </authorList>
    </citation>
    <scope>NUCLEOTIDE SEQUENCE [LARGE SCALE GENOMIC DNA]</scope>
    <source>
        <strain evidence="6 7">SYP-B2174</strain>
    </source>
</reference>
<keyword evidence="2" id="KW-0732">Signal</keyword>
<comment type="caution">
    <text evidence="6">The sequence shown here is derived from an EMBL/GenBank/DDBJ whole genome shotgun (WGS) entry which is preliminary data.</text>
</comment>
<dbReference type="RefSeq" id="WP_135120950.1">
    <property type="nucleotide sequence ID" value="NZ_SPQZ01000004.1"/>
</dbReference>
<dbReference type="Proteomes" id="UP000298127">
    <property type="component" value="Unassembled WGS sequence"/>
</dbReference>
<evidence type="ECO:0000313" key="7">
    <source>
        <dbReference type="Proteomes" id="UP000298127"/>
    </source>
</evidence>
<name>A0A4Y9R1E6_9MICO</name>
<evidence type="ECO:0000313" key="6">
    <source>
        <dbReference type="EMBL" id="TFV96995.1"/>
    </source>
</evidence>
<gene>
    <name evidence="6" type="ORF">E4M00_13150</name>
</gene>
<keyword evidence="4" id="KW-0812">Transmembrane</keyword>
<dbReference type="SUPFAM" id="SSF53474">
    <property type="entry name" value="alpha/beta-Hydrolases"/>
    <property type="match status" value="1"/>
</dbReference>
<accession>A0A4Y9R1E6</accession>
<dbReference type="PANTHER" id="PTHR43248:SF29">
    <property type="entry name" value="TRIPEPTIDYL AMINOPEPTIDASE"/>
    <property type="match status" value="1"/>
</dbReference>
<protein>
    <submittedName>
        <fullName evidence="6">Alpha/beta hydrolase</fullName>
    </submittedName>
</protein>
<keyword evidence="3 6" id="KW-0378">Hydrolase</keyword>
<evidence type="ECO:0000259" key="5">
    <source>
        <dbReference type="Pfam" id="PF08386"/>
    </source>
</evidence>
<dbReference type="PANTHER" id="PTHR43248">
    <property type="entry name" value="2-SUCCINYL-6-HYDROXY-2,4-CYCLOHEXADIENE-1-CARBOXYLATE SYNTHASE"/>
    <property type="match status" value="1"/>
</dbReference>
<evidence type="ECO:0000256" key="4">
    <source>
        <dbReference type="SAM" id="Phobius"/>
    </source>
</evidence>
<proteinExistence type="inferred from homology"/>
<evidence type="ECO:0000256" key="2">
    <source>
        <dbReference type="ARBA" id="ARBA00022729"/>
    </source>
</evidence>
<dbReference type="GO" id="GO:0016787">
    <property type="term" value="F:hydrolase activity"/>
    <property type="evidence" value="ECO:0007669"/>
    <property type="project" value="UniProtKB-KW"/>
</dbReference>
<evidence type="ECO:0000256" key="1">
    <source>
        <dbReference type="ARBA" id="ARBA00010088"/>
    </source>
</evidence>
<comment type="similarity">
    <text evidence="1">Belongs to the peptidase S33 family.</text>
</comment>
<keyword evidence="4" id="KW-1133">Transmembrane helix</keyword>
<dbReference type="EMBL" id="SPQZ01000004">
    <property type="protein sequence ID" value="TFV96995.1"/>
    <property type="molecule type" value="Genomic_DNA"/>
</dbReference>
<dbReference type="Gene3D" id="3.40.50.1820">
    <property type="entry name" value="alpha/beta hydrolase"/>
    <property type="match status" value="1"/>
</dbReference>
<dbReference type="InterPro" id="IPR013595">
    <property type="entry name" value="Pept_S33_TAP-like_C"/>
</dbReference>
<dbReference type="AlphaFoldDB" id="A0A4Y9R1E6"/>
<organism evidence="6 7">
    <name type="scientific">Orlajensenia leifsoniae</name>
    <dbReference type="NCBI Taxonomy" id="2561933"/>
    <lineage>
        <taxon>Bacteria</taxon>
        <taxon>Bacillati</taxon>
        <taxon>Actinomycetota</taxon>
        <taxon>Actinomycetes</taxon>
        <taxon>Micrococcales</taxon>
        <taxon>Microbacteriaceae</taxon>
        <taxon>Orlajensenia</taxon>
    </lineage>
</organism>
<dbReference type="InterPro" id="IPR051601">
    <property type="entry name" value="Serine_prot/Carboxylest_S33"/>
</dbReference>
<keyword evidence="7" id="KW-1185">Reference proteome</keyword>
<keyword evidence="4" id="KW-0472">Membrane</keyword>
<sequence length="522" mass="54781">MTTTARPARTLREGRSGRGRAAVVGAAVLALVLTGCVPWAGGGAGTHTSTPTGETAPAGLESFYGQQLEWEDCGDGFQCTTAAAPLDYRAPGDDSIDLALVRHPATGDRLGSLLVNPGGPGGSGYDLVKDSLDFAVSADLQKHYDIIGFDPRGVSRSTPVTCYGPEQMDAYLYDITPGERGSDDWLAGRTARGTAFAEACDSNTGALLDNVDTESAARDLDVLRAALGDTTLNYLGYSYGTYLGAVYAGLFPTKAGRLVLDGAIDPAATNLDVNIEQAKGFESALRAYLTDCLGGADCPFEGTVDDAMGTVKALLDSVDATPIRASDGRMLGGDTLVTAIIYPLYSQQGWPALSTMFDSVLSGSADQAMSFADQYNGRDASGTYSDNSSEAFYAVNCMDYEYVTDAATMREQEQELDAAAPVIGAYFGFGDITCTTWPYTSRAERATISAEGSPPIVVIGTTNDPATPYVWAQSLASQLDDGRLITFNGEGHTAYNKSNSCVNDAVDTFLIEGTAPTSDPDC</sequence>
<feature type="domain" description="Peptidase S33 tripeptidyl aminopeptidase-like C-terminal" evidence="5">
    <location>
        <begin position="421"/>
        <end position="522"/>
    </location>
</feature>
<feature type="transmembrane region" description="Helical" evidence="4">
    <location>
        <begin position="21"/>
        <end position="41"/>
    </location>
</feature>
<evidence type="ECO:0000256" key="3">
    <source>
        <dbReference type="ARBA" id="ARBA00022801"/>
    </source>
</evidence>